<evidence type="ECO:0000313" key="2">
    <source>
        <dbReference type="EMBL" id="WJE88375.1"/>
    </source>
</evidence>
<feature type="compositionally biased region" description="Polar residues" evidence="1">
    <location>
        <begin position="21"/>
        <end position="30"/>
    </location>
</feature>
<reference evidence="2" key="1">
    <citation type="journal article" date="2024" name="Can. J. Microbiol.">
        <title>Biological and genomic characteristics of three novel bacteriophages and a phage-plasmid of Klebsiella pneumoniae.</title>
        <authorList>
            <person name="Uskudar-Guclu A."/>
            <person name="Unlu S."/>
            <person name="Salih-Dogan H."/>
            <person name="Yalcin S."/>
            <person name="Basustaoglu A."/>
        </authorList>
    </citation>
    <scope>NUCLEOTIDE SEQUENCE</scope>
</reference>
<dbReference type="EMBL" id="OQ790078">
    <property type="protein sequence ID" value="WJE88375.1"/>
    <property type="molecule type" value="Genomic_DNA"/>
</dbReference>
<protein>
    <submittedName>
        <fullName evidence="2">Uncharacterized protein</fullName>
    </submittedName>
</protein>
<proteinExistence type="predicted"/>
<accession>A0AAT9V5D6</accession>
<name>A0AAT9V5D6_9CAUD</name>
<organism evidence="2">
    <name type="scientific">Klebsiella phage Kpn74</name>
    <dbReference type="NCBI Taxonomy" id="3044026"/>
    <lineage>
        <taxon>Viruses</taxon>
        <taxon>Duplodnaviria</taxon>
        <taxon>Heunggongvirae</taxon>
        <taxon>Uroviricota</taxon>
        <taxon>Caudoviricetes</taxon>
    </lineage>
</organism>
<feature type="region of interest" description="Disordered" evidence="1">
    <location>
        <begin position="1"/>
        <end position="30"/>
    </location>
</feature>
<evidence type="ECO:0000256" key="1">
    <source>
        <dbReference type="SAM" id="MobiDB-lite"/>
    </source>
</evidence>
<sequence>MKVFENQPLAERLPESVLQADGSSATTTGA</sequence>